<name>A0ABQ8ESH2_9FUNG</name>
<gene>
    <name evidence="2" type="ORF">BASA50_001035</name>
</gene>
<evidence type="ECO:0000313" key="3">
    <source>
        <dbReference type="Proteomes" id="UP001648503"/>
    </source>
</evidence>
<organism evidence="2 3">
    <name type="scientific">Batrachochytrium salamandrivorans</name>
    <dbReference type="NCBI Taxonomy" id="1357716"/>
    <lineage>
        <taxon>Eukaryota</taxon>
        <taxon>Fungi</taxon>
        <taxon>Fungi incertae sedis</taxon>
        <taxon>Chytridiomycota</taxon>
        <taxon>Chytridiomycota incertae sedis</taxon>
        <taxon>Chytridiomycetes</taxon>
        <taxon>Rhizophydiales</taxon>
        <taxon>Rhizophydiales incertae sedis</taxon>
        <taxon>Batrachochytrium</taxon>
    </lineage>
</organism>
<evidence type="ECO:0000313" key="2">
    <source>
        <dbReference type="EMBL" id="KAH6585701.1"/>
    </source>
</evidence>
<reference evidence="2 3" key="1">
    <citation type="submission" date="2021-02" db="EMBL/GenBank/DDBJ databases">
        <title>Variation within the Batrachochytrium salamandrivorans European outbreak.</title>
        <authorList>
            <person name="Kelly M."/>
            <person name="Pasmans F."/>
            <person name="Shea T.P."/>
            <person name="Munoz J.F."/>
            <person name="Carranza S."/>
            <person name="Cuomo C.A."/>
            <person name="Martel A."/>
        </authorList>
    </citation>
    <scope>NUCLEOTIDE SEQUENCE [LARGE SCALE GENOMIC DNA]</scope>
    <source>
        <strain evidence="2 3">AMFP18/2</strain>
    </source>
</reference>
<accession>A0ABQ8ESH2</accession>
<keyword evidence="3" id="KW-1185">Reference proteome</keyword>
<sequence length="189" mass="21111">MSTAPAIVANGSIQSDTTQTHIRAFSKMTPAPLSNTGKKQGSHHRAYSTARSAADDEITSTVRQVVKKYVKALDENWKEIHLASPSLKFRIVRDAMFATGRYVSNVELTNVFKVDHLIKLLGTDRAPNVFNPYDGRNEVEQLLSEKKKDRSLPPNITYSNTSIYKPRVQSPPVLRARMPSIVRATLTCK</sequence>
<evidence type="ECO:0000256" key="1">
    <source>
        <dbReference type="SAM" id="MobiDB-lite"/>
    </source>
</evidence>
<feature type="region of interest" description="Disordered" evidence="1">
    <location>
        <begin position="29"/>
        <end position="53"/>
    </location>
</feature>
<dbReference type="EMBL" id="JAFCIX010000579">
    <property type="protein sequence ID" value="KAH6585701.1"/>
    <property type="molecule type" value="Genomic_DNA"/>
</dbReference>
<proteinExistence type="predicted"/>
<protein>
    <submittedName>
        <fullName evidence="2">Uncharacterized protein</fullName>
    </submittedName>
</protein>
<comment type="caution">
    <text evidence="2">The sequence shown here is derived from an EMBL/GenBank/DDBJ whole genome shotgun (WGS) entry which is preliminary data.</text>
</comment>
<dbReference type="Proteomes" id="UP001648503">
    <property type="component" value="Unassembled WGS sequence"/>
</dbReference>